<dbReference type="EMBL" id="FCNV02000021">
    <property type="protein sequence ID" value="SAL51329.1"/>
    <property type="molecule type" value="Genomic_DNA"/>
</dbReference>
<accession>A0A658R543</accession>
<organism evidence="2 3">
    <name type="scientific">Caballeronia concitans</name>
    <dbReference type="NCBI Taxonomy" id="1777133"/>
    <lineage>
        <taxon>Bacteria</taxon>
        <taxon>Pseudomonadati</taxon>
        <taxon>Pseudomonadota</taxon>
        <taxon>Betaproteobacteria</taxon>
        <taxon>Burkholderiales</taxon>
        <taxon>Burkholderiaceae</taxon>
        <taxon>Caballeronia</taxon>
    </lineage>
</organism>
<feature type="domain" description="Surface-adhesin protein E-like" evidence="1">
    <location>
        <begin position="25"/>
        <end position="130"/>
    </location>
</feature>
<dbReference type="AlphaFoldDB" id="A0A658R543"/>
<protein>
    <recommendedName>
        <fullName evidence="1">Surface-adhesin protein E-like domain-containing protein</fullName>
    </recommendedName>
</protein>
<dbReference type="Proteomes" id="UP000198263">
    <property type="component" value="Unassembled WGS sequence"/>
</dbReference>
<dbReference type="Pfam" id="PF16747">
    <property type="entry name" value="Adhesin_E"/>
    <property type="match status" value="1"/>
</dbReference>
<proteinExistence type="predicted"/>
<dbReference type="RefSeq" id="WP_087129011.1">
    <property type="nucleotide sequence ID" value="NZ_FCNV02000021.1"/>
</dbReference>
<keyword evidence="3" id="KW-1185">Reference proteome</keyword>
<evidence type="ECO:0000313" key="2">
    <source>
        <dbReference type="EMBL" id="SAL51329.1"/>
    </source>
</evidence>
<sequence>MKKTLRGMVVLVGLTVFGVAQGANWVMLSAQSNVSTYLIDTDSIVKGQNDTVRAWIQERPKVIPMKLSNGVAYDDHKYLTLVYCKTRMNSVGPSYWYLVGNPVFTMGGYSEPSEVIPDSMGEAIWTTLCRPGT</sequence>
<evidence type="ECO:0000313" key="3">
    <source>
        <dbReference type="Proteomes" id="UP000198263"/>
    </source>
</evidence>
<reference evidence="2 3" key="1">
    <citation type="submission" date="2016-01" db="EMBL/GenBank/DDBJ databases">
        <authorList>
            <person name="Peeters C."/>
        </authorList>
    </citation>
    <scope>NUCLEOTIDE SEQUENCE [LARGE SCALE GENOMIC DNA]</scope>
    <source>
        <strain evidence="2">LMG 29315</strain>
    </source>
</reference>
<dbReference type="OrthoDB" id="5327615at2"/>
<dbReference type="InterPro" id="IPR031939">
    <property type="entry name" value="Adhesin_E-like"/>
</dbReference>
<comment type="caution">
    <text evidence="2">The sequence shown here is derived from an EMBL/GenBank/DDBJ whole genome shotgun (WGS) entry which is preliminary data.</text>
</comment>
<name>A0A658R543_9BURK</name>
<evidence type="ECO:0000259" key="1">
    <source>
        <dbReference type="Pfam" id="PF16747"/>
    </source>
</evidence>
<gene>
    <name evidence="2" type="ORF">AWB72_05429</name>
</gene>